<dbReference type="EMBL" id="JAPTSV010000002">
    <property type="protein sequence ID" value="KAJ1530268.1"/>
    <property type="molecule type" value="Genomic_DNA"/>
</dbReference>
<comment type="caution">
    <text evidence="2">The sequence shown here is derived from an EMBL/GenBank/DDBJ whole genome shotgun (WGS) entry which is preliminary data.</text>
</comment>
<protein>
    <submittedName>
        <fullName evidence="2">Uncharacterized protein</fullName>
    </submittedName>
</protein>
<name>A0AAV7XYR0_9NEOP</name>
<evidence type="ECO:0000313" key="2">
    <source>
        <dbReference type="EMBL" id="KAJ1530268.1"/>
    </source>
</evidence>
<gene>
    <name evidence="2" type="ORF">ONE63_005190</name>
</gene>
<dbReference type="AlphaFoldDB" id="A0AAV7XYR0"/>
<evidence type="ECO:0000256" key="1">
    <source>
        <dbReference type="SAM" id="SignalP"/>
    </source>
</evidence>
<keyword evidence="1" id="KW-0732">Signal</keyword>
<feature type="chain" id="PRO_5043675669" evidence="1">
    <location>
        <begin position="30"/>
        <end position="142"/>
    </location>
</feature>
<proteinExistence type="predicted"/>
<feature type="signal peptide" evidence="1">
    <location>
        <begin position="1"/>
        <end position="29"/>
    </location>
</feature>
<sequence length="142" mass="15319">MQSMSELTIMRGAALVAWRWLAAVQGCVGVLPASGWPVQPAPWPTWLAYAVAALHVSTTELHSIVSHADVFSSTFAIGWTVAQAGMRVVEKVWVVRQGAALCRLMRGLVLYEGRHPLPARSWALVLAATLAFLPQACAKVNS</sequence>
<keyword evidence="3" id="KW-1185">Reference proteome</keyword>
<accession>A0AAV7XYR0</accession>
<dbReference type="Proteomes" id="UP001075354">
    <property type="component" value="Chromosome 2"/>
</dbReference>
<evidence type="ECO:0000313" key="3">
    <source>
        <dbReference type="Proteomes" id="UP001075354"/>
    </source>
</evidence>
<reference evidence="2" key="1">
    <citation type="submission" date="2022-12" db="EMBL/GenBank/DDBJ databases">
        <title>Chromosome-level genome assembly of the bean flower thrips Megalurothrips usitatus.</title>
        <authorList>
            <person name="Ma L."/>
            <person name="Liu Q."/>
            <person name="Li H."/>
            <person name="Cai W."/>
        </authorList>
    </citation>
    <scope>NUCLEOTIDE SEQUENCE</scope>
    <source>
        <strain evidence="2">Cailab_2022a</strain>
    </source>
</reference>
<organism evidence="2 3">
    <name type="scientific">Megalurothrips usitatus</name>
    <name type="common">bean blossom thrips</name>
    <dbReference type="NCBI Taxonomy" id="439358"/>
    <lineage>
        <taxon>Eukaryota</taxon>
        <taxon>Metazoa</taxon>
        <taxon>Ecdysozoa</taxon>
        <taxon>Arthropoda</taxon>
        <taxon>Hexapoda</taxon>
        <taxon>Insecta</taxon>
        <taxon>Pterygota</taxon>
        <taxon>Neoptera</taxon>
        <taxon>Paraneoptera</taxon>
        <taxon>Thysanoptera</taxon>
        <taxon>Terebrantia</taxon>
        <taxon>Thripoidea</taxon>
        <taxon>Thripidae</taxon>
        <taxon>Megalurothrips</taxon>
    </lineage>
</organism>